<proteinExistence type="predicted"/>
<feature type="transmembrane region" description="Helical" evidence="1">
    <location>
        <begin position="172"/>
        <end position="195"/>
    </location>
</feature>
<feature type="transmembrane region" description="Helical" evidence="1">
    <location>
        <begin position="98"/>
        <end position="115"/>
    </location>
</feature>
<dbReference type="GO" id="GO:0052621">
    <property type="term" value="F:diguanylate cyclase activity"/>
    <property type="evidence" value="ECO:0007669"/>
    <property type="project" value="TreeGrafter"/>
</dbReference>
<dbReference type="PROSITE" id="PS50887">
    <property type="entry name" value="GGDEF"/>
    <property type="match status" value="1"/>
</dbReference>
<dbReference type="Proteomes" id="UP000414364">
    <property type="component" value="Unassembled WGS sequence"/>
</dbReference>
<feature type="transmembrane region" description="Helical" evidence="1">
    <location>
        <begin position="6"/>
        <end position="29"/>
    </location>
</feature>
<sequence length="376" mass="44004">MTWLVWRVSPFITSIFFILGVFTLYEVLIDWLKAKIIDYDSTIKEHTIEAWFGIIYMVLFIYGLQATVSGKSVSWEFMNFQLVAIAFCAYFVKIRIPFYIFFPIVLIFMIINDSITYWQSWIYAFAVMLFYWSIFWVSKRAQKQSYPSIPYILTGAIYGLILWYIVKTKFSLSWSIFIQEWIYLIIFEILLYSYTRMLFKNEILKKHLTSSVNHDALTEAKNFAAFSSEMEYLFNSHQSNNLNLSMVMFDIDHFKEVNDTYGHLAGDEVLINVVDVVQTVLNATNPKVTFYRTGGEEFNILFPGYDLDATKEIVNQVFSALNHVPVEVKGQKIYITVSMGVSQLAKKDNTPTGFYNRVDMNLYYSKKHGRMRITAN</sequence>
<dbReference type="Pfam" id="PF00990">
    <property type="entry name" value="GGDEF"/>
    <property type="match status" value="1"/>
</dbReference>
<dbReference type="InterPro" id="IPR050469">
    <property type="entry name" value="Diguanylate_Cyclase"/>
</dbReference>
<dbReference type="PANTHER" id="PTHR45138">
    <property type="entry name" value="REGULATORY COMPONENTS OF SENSORY TRANSDUCTION SYSTEM"/>
    <property type="match status" value="1"/>
</dbReference>
<organism evidence="3 4">
    <name type="scientific">Companilactobacillus halodurans</name>
    <dbReference type="NCBI Taxonomy" id="2584183"/>
    <lineage>
        <taxon>Bacteria</taxon>
        <taxon>Bacillati</taxon>
        <taxon>Bacillota</taxon>
        <taxon>Bacilli</taxon>
        <taxon>Lactobacillales</taxon>
        <taxon>Lactobacillaceae</taxon>
        <taxon>Companilactobacillus</taxon>
    </lineage>
</organism>
<accession>A0A5P0ZKZ1</accession>
<dbReference type="EMBL" id="VDFP01000001">
    <property type="protein sequence ID" value="MQS74878.1"/>
    <property type="molecule type" value="Genomic_DNA"/>
</dbReference>
<reference evidence="3 4" key="1">
    <citation type="journal article" date="2019" name="Syst. Appl. Microbiol.">
        <title>Polyphasic characterization of two novel Lactobacillus spp. isolated from blown salami packages: Description of Lactobacillus halodurans sp. nov. and Lactobacillus salsicarnum sp. nov.</title>
        <authorList>
            <person name="Schuster J.A."/>
            <person name="Klingl A."/>
            <person name="Vogel R.F."/>
            <person name="Ehrmann M.A."/>
        </authorList>
    </citation>
    <scope>NUCLEOTIDE SEQUENCE [LARGE SCALE GENOMIC DNA]</scope>
    <source>
        <strain evidence="3 4">TMW 1.2172</strain>
    </source>
</reference>
<keyword evidence="1" id="KW-0472">Membrane</keyword>
<protein>
    <submittedName>
        <fullName evidence="3">GGDEF domain-containing protein</fullName>
    </submittedName>
</protein>
<keyword evidence="1" id="KW-0812">Transmembrane</keyword>
<feature type="transmembrane region" description="Helical" evidence="1">
    <location>
        <begin position="149"/>
        <end position="166"/>
    </location>
</feature>
<dbReference type="InterPro" id="IPR000160">
    <property type="entry name" value="GGDEF_dom"/>
</dbReference>
<dbReference type="NCBIfam" id="TIGR00254">
    <property type="entry name" value="GGDEF"/>
    <property type="match status" value="1"/>
</dbReference>
<dbReference type="Gene3D" id="3.30.70.270">
    <property type="match status" value="1"/>
</dbReference>
<feature type="transmembrane region" description="Helical" evidence="1">
    <location>
        <begin position="121"/>
        <end position="137"/>
    </location>
</feature>
<evidence type="ECO:0000313" key="3">
    <source>
        <dbReference type="EMBL" id="MQS74878.1"/>
    </source>
</evidence>
<dbReference type="RefSeq" id="WP_153384294.1">
    <property type="nucleotide sequence ID" value="NZ_VDFP01000001.1"/>
</dbReference>
<dbReference type="SMART" id="SM00267">
    <property type="entry name" value="GGDEF"/>
    <property type="match status" value="1"/>
</dbReference>
<dbReference type="CDD" id="cd01949">
    <property type="entry name" value="GGDEF"/>
    <property type="match status" value="1"/>
</dbReference>
<evidence type="ECO:0000313" key="4">
    <source>
        <dbReference type="Proteomes" id="UP000414364"/>
    </source>
</evidence>
<gene>
    <name evidence="3" type="ORF">FHL06_00510</name>
</gene>
<dbReference type="InterPro" id="IPR029787">
    <property type="entry name" value="Nucleotide_cyclase"/>
</dbReference>
<feature type="transmembrane region" description="Helical" evidence="1">
    <location>
        <begin position="50"/>
        <end position="68"/>
    </location>
</feature>
<dbReference type="PANTHER" id="PTHR45138:SF9">
    <property type="entry name" value="DIGUANYLATE CYCLASE DGCM-RELATED"/>
    <property type="match status" value="1"/>
</dbReference>
<dbReference type="InterPro" id="IPR043128">
    <property type="entry name" value="Rev_trsase/Diguanyl_cyclase"/>
</dbReference>
<dbReference type="SUPFAM" id="SSF55073">
    <property type="entry name" value="Nucleotide cyclase"/>
    <property type="match status" value="1"/>
</dbReference>
<dbReference type="AlphaFoldDB" id="A0A5P0ZKZ1"/>
<comment type="caution">
    <text evidence="3">The sequence shown here is derived from an EMBL/GenBank/DDBJ whole genome shotgun (WGS) entry which is preliminary data.</text>
</comment>
<name>A0A5P0ZKZ1_9LACO</name>
<keyword evidence="1" id="KW-1133">Transmembrane helix</keyword>
<evidence type="ECO:0000259" key="2">
    <source>
        <dbReference type="PROSITE" id="PS50887"/>
    </source>
</evidence>
<feature type="domain" description="GGDEF" evidence="2">
    <location>
        <begin position="242"/>
        <end position="376"/>
    </location>
</feature>
<evidence type="ECO:0000256" key="1">
    <source>
        <dbReference type="SAM" id="Phobius"/>
    </source>
</evidence>